<evidence type="ECO:0000256" key="3">
    <source>
        <dbReference type="ARBA" id="ARBA00022692"/>
    </source>
</evidence>
<dbReference type="InterPro" id="IPR002549">
    <property type="entry name" value="AI-2E-like"/>
</dbReference>
<comment type="subcellular location">
    <subcellularLocation>
        <location evidence="1">Membrane</location>
        <topology evidence="1">Multi-pass membrane protein</topology>
    </subcellularLocation>
</comment>
<feature type="transmembrane region" description="Helical" evidence="6">
    <location>
        <begin position="297"/>
        <end position="323"/>
    </location>
</feature>
<feature type="transmembrane region" description="Helical" evidence="6">
    <location>
        <begin position="36"/>
        <end position="54"/>
    </location>
</feature>
<dbReference type="Pfam" id="PF01594">
    <property type="entry name" value="AI-2E_transport"/>
    <property type="match status" value="1"/>
</dbReference>
<proteinExistence type="inferred from homology"/>
<protein>
    <submittedName>
        <fullName evidence="7">Predicted PurR-regulated permease PerM</fullName>
    </submittedName>
</protein>
<dbReference type="GO" id="GO:0016020">
    <property type="term" value="C:membrane"/>
    <property type="evidence" value="ECO:0007669"/>
    <property type="project" value="UniProtKB-SubCell"/>
</dbReference>
<dbReference type="AlphaFoldDB" id="A0A1M5PL72"/>
<evidence type="ECO:0000256" key="4">
    <source>
        <dbReference type="ARBA" id="ARBA00022989"/>
    </source>
</evidence>
<evidence type="ECO:0000256" key="5">
    <source>
        <dbReference type="ARBA" id="ARBA00023136"/>
    </source>
</evidence>
<dbReference type="GO" id="GO:0055085">
    <property type="term" value="P:transmembrane transport"/>
    <property type="evidence" value="ECO:0007669"/>
    <property type="project" value="TreeGrafter"/>
</dbReference>
<organism evidence="7 8">
    <name type="scientific">Cognatishimia maritima</name>
    <dbReference type="NCBI Taxonomy" id="870908"/>
    <lineage>
        <taxon>Bacteria</taxon>
        <taxon>Pseudomonadati</taxon>
        <taxon>Pseudomonadota</taxon>
        <taxon>Alphaproteobacteria</taxon>
        <taxon>Rhodobacterales</taxon>
        <taxon>Paracoccaceae</taxon>
        <taxon>Cognatishimia</taxon>
    </lineage>
</organism>
<evidence type="ECO:0000313" key="8">
    <source>
        <dbReference type="Proteomes" id="UP000184211"/>
    </source>
</evidence>
<feature type="transmembrane region" description="Helical" evidence="6">
    <location>
        <begin position="227"/>
        <end position="253"/>
    </location>
</feature>
<sequence>MPKIFDTMLCSRGIRVMLMILTVISIVAALAYAKQILAPLAFGLVLGVVVSPVADRLSRQGVPRPATALALLLLTTLLIATIFLLIEPMVNILLDELPRIKATMATLIDRASNLLRGIEEISQEIEESVGADKGGDAEPANKGLPSVGDAIWLAPSFVSQVFIFVGTLFFFTLTRNDLYRLTGRLEAKLRHADKSVSRYFAAITLVNAGLGAATAAALMALGVEYAMLWGLAAGLLNYVLYLGPLMIAVGLAVAGMVQFSGAYAFLPPVIFLLFNLTEANFVTPLVVGKRMAMNPLMIFLSIVFGLWLWGPVGAFVALPLLLWMGVMLEPDPKTIIQLEDSRTA</sequence>
<dbReference type="PANTHER" id="PTHR21716">
    <property type="entry name" value="TRANSMEMBRANE PROTEIN"/>
    <property type="match status" value="1"/>
</dbReference>
<dbReference type="EMBL" id="FQWM01000002">
    <property type="protein sequence ID" value="SHH02471.1"/>
    <property type="molecule type" value="Genomic_DNA"/>
</dbReference>
<keyword evidence="8" id="KW-1185">Reference proteome</keyword>
<feature type="transmembrane region" description="Helical" evidence="6">
    <location>
        <begin position="12"/>
        <end position="30"/>
    </location>
</feature>
<keyword evidence="3 6" id="KW-0812">Transmembrane</keyword>
<accession>A0A1M5PL72</accession>
<feature type="transmembrane region" description="Helical" evidence="6">
    <location>
        <begin position="199"/>
        <end position="221"/>
    </location>
</feature>
<evidence type="ECO:0000256" key="1">
    <source>
        <dbReference type="ARBA" id="ARBA00004141"/>
    </source>
</evidence>
<dbReference type="RefSeq" id="WP_207546201.1">
    <property type="nucleotide sequence ID" value="NZ_FQWM01000002.1"/>
</dbReference>
<reference evidence="8" key="1">
    <citation type="submission" date="2016-11" db="EMBL/GenBank/DDBJ databases">
        <authorList>
            <person name="Varghese N."/>
            <person name="Submissions S."/>
        </authorList>
    </citation>
    <scope>NUCLEOTIDE SEQUENCE [LARGE SCALE GENOMIC DNA]</scope>
    <source>
        <strain evidence="8">DSM 28223</strain>
    </source>
</reference>
<evidence type="ECO:0000313" key="7">
    <source>
        <dbReference type="EMBL" id="SHH02471.1"/>
    </source>
</evidence>
<feature type="transmembrane region" description="Helical" evidence="6">
    <location>
        <begin position="66"/>
        <end position="86"/>
    </location>
</feature>
<dbReference type="PANTHER" id="PTHR21716:SF16">
    <property type="entry name" value="BLL1467 PROTEIN"/>
    <property type="match status" value="1"/>
</dbReference>
<keyword evidence="5 6" id="KW-0472">Membrane</keyword>
<feature type="transmembrane region" description="Helical" evidence="6">
    <location>
        <begin position="150"/>
        <end position="171"/>
    </location>
</feature>
<evidence type="ECO:0000256" key="2">
    <source>
        <dbReference type="ARBA" id="ARBA00009773"/>
    </source>
</evidence>
<keyword evidence="4 6" id="KW-1133">Transmembrane helix</keyword>
<evidence type="ECO:0000256" key="6">
    <source>
        <dbReference type="SAM" id="Phobius"/>
    </source>
</evidence>
<comment type="similarity">
    <text evidence="2">Belongs to the autoinducer-2 exporter (AI-2E) (TC 2.A.86) family.</text>
</comment>
<dbReference type="STRING" id="870908.SAMN04488044_1857"/>
<feature type="transmembrane region" description="Helical" evidence="6">
    <location>
        <begin position="260"/>
        <end position="277"/>
    </location>
</feature>
<dbReference type="Proteomes" id="UP000184211">
    <property type="component" value="Unassembled WGS sequence"/>
</dbReference>
<name>A0A1M5PL72_9RHOB</name>
<gene>
    <name evidence="7" type="ORF">SAMN04488044_1857</name>
</gene>